<dbReference type="SUPFAM" id="SSF140652">
    <property type="entry name" value="YozE-like"/>
    <property type="match status" value="1"/>
</dbReference>
<feature type="domain" description="YozE SAM-like" evidence="1">
    <location>
        <begin position="12"/>
        <end position="74"/>
    </location>
</feature>
<accession>A0A964RNI3</accession>
<gene>
    <name evidence="2" type="ORF">GKZ28_14675</name>
</gene>
<dbReference type="InterPro" id="IPR023089">
    <property type="entry name" value="YozE_SAM-like"/>
</dbReference>
<reference evidence="2" key="1">
    <citation type="submission" date="2019-12" db="EMBL/GenBank/DDBJ databases">
        <title>Microbes associate with the intestines of laboratory mice.</title>
        <authorList>
            <person name="Navarre W."/>
            <person name="Wong E."/>
        </authorList>
    </citation>
    <scope>NUCLEOTIDE SEQUENCE</scope>
    <source>
        <strain evidence="2">NM79_F5</strain>
    </source>
</reference>
<dbReference type="Pfam" id="PF06855">
    <property type="entry name" value="YozE_SAM_like"/>
    <property type="match status" value="1"/>
</dbReference>
<name>A0A964RNI3_9CLOT</name>
<evidence type="ECO:0000313" key="2">
    <source>
        <dbReference type="EMBL" id="MVX64937.1"/>
    </source>
</evidence>
<dbReference type="Gene3D" id="1.10.150.260">
    <property type="entry name" value="YozE SAM-like"/>
    <property type="match status" value="1"/>
</dbReference>
<dbReference type="RefSeq" id="WP_160359759.1">
    <property type="nucleotide sequence ID" value="NZ_WSRQ01000023.1"/>
</dbReference>
<organism evidence="2 3">
    <name type="scientific">Clostridium chromiireducens</name>
    <dbReference type="NCBI Taxonomy" id="225345"/>
    <lineage>
        <taxon>Bacteria</taxon>
        <taxon>Bacillati</taxon>
        <taxon>Bacillota</taxon>
        <taxon>Clostridia</taxon>
        <taxon>Eubacteriales</taxon>
        <taxon>Clostridiaceae</taxon>
        <taxon>Clostridium</taxon>
    </lineage>
</organism>
<sequence length="79" mass="9719">MKDLILVEESTTFKQWVEDKRWSDTPRGDLARDIFNDVNFPDTHDYYEMLNYLKYKKACKEAKDIFRHAYRTFMKLKME</sequence>
<dbReference type="Proteomes" id="UP000656077">
    <property type="component" value="Unassembled WGS sequence"/>
</dbReference>
<comment type="caution">
    <text evidence="2">The sequence shown here is derived from an EMBL/GenBank/DDBJ whole genome shotgun (WGS) entry which is preliminary data.</text>
</comment>
<dbReference type="EMBL" id="WSRQ01000023">
    <property type="protein sequence ID" value="MVX64937.1"/>
    <property type="molecule type" value="Genomic_DNA"/>
</dbReference>
<proteinExistence type="predicted"/>
<dbReference type="AlphaFoldDB" id="A0A964RNI3"/>
<protein>
    <recommendedName>
        <fullName evidence="1">YozE SAM-like domain-containing protein</fullName>
    </recommendedName>
</protein>
<evidence type="ECO:0000313" key="3">
    <source>
        <dbReference type="Proteomes" id="UP000656077"/>
    </source>
</evidence>
<evidence type="ECO:0000259" key="1">
    <source>
        <dbReference type="Pfam" id="PF06855"/>
    </source>
</evidence>
<dbReference type="InterPro" id="IPR036806">
    <property type="entry name" value="YozE_SAM-like_sf"/>
</dbReference>